<reference evidence="2 3" key="1">
    <citation type="journal article" date="2024" name="J Genomics">
        <title>Draft genome sequencing and assembly of Favolaschia claudopus CIRM-BRFM 2984 isolated from oak limbs.</title>
        <authorList>
            <person name="Navarro D."/>
            <person name="Drula E."/>
            <person name="Chaduli D."/>
            <person name="Cazenave R."/>
            <person name="Ahrendt S."/>
            <person name="Wang J."/>
            <person name="Lipzen A."/>
            <person name="Daum C."/>
            <person name="Barry K."/>
            <person name="Grigoriev I.V."/>
            <person name="Favel A."/>
            <person name="Rosso M.N."/>
            <person name="Martin F."/>
        </authorList>
    </citation>
    <scope>NUCLEOTIDE SEQUENCE [LARGE SCALE GENOMIC DNA]</scope>
    <source>
        <strain evidence="2 3">CIRM-BRFM 2984</strain>
    </source>
</reference>
<name>A0AAW0ED24_9AGAR</name>
<comment type="caution">
    <text evidence="2">The sequence shown here is derived from an EMBL/GenBank/DDBJ whole genome shotgun (WGS) entry which is preliminary data.</text>
</comment>
<protein>
    <recommendedName>
        <fullName evidence="4">F-box domain-containing protein</fullName>
    </recommendedName>
</protein>
<evidence type="ECO:0000256" key="1">
    <source>
        <dbReference type="SAM" id="Coils"/>
    </source>
</evidence>
<accession>A0AAW0ED24</accession>
<sequence>MSTDLRMRLAKLDEQIIELEQARATMKSELYATAKYPVVDLPTEVTQKIFLQCHRVFDPLRIPSFEHSAPIVLSSVCQTWREAAVGTPELWSSLVVLFDDIVASGLKPGVVEGIIELWLARASDRPLSLGFESYTEDGPFTLSRWRGILHRWSPQIHDLDLFVGRLDLGQLGLDLASFPLLQKASIRGGVSDPSQIFLNAPRLHDLCLVTASQLTSPWAQLTKFEGTISDLTLFTVAPNLTELICSFECDSDDLEIVTHSHLRSLTISETEEVSVLQYLTLPALKRLDISDSPAYGALQSFFERSLPPLTELVLHGEQACLESWDEFTPLVADTLESLHIKNSLTTAFFVYPILDSLPNVRSLTFEKFTEDLDLNSLVRFLYAQSGNLRIFNIIYGPSHFFDCDAFAGFLDGEETVDTVNRHLARLVQSGMDVYFGTKEKNYLRTGYAGNSIPGNVRSFLV</sequence>
<dbReference type="Gene3D" id="3.80.10.10">
    <property type="entry name" value="Ribonuclease Inhibitor"/>
    <property type="match status" value="1"/>
</dbReference>
<feature type="coiled-coil region" evidence="1">
    <location>
        <begin position="2"/>
        <end position="29"/>
    </location>
</feature>
<dbReference type="Proteomes" id="UP001362999">
    <property type="component" value="Unassembled WGS sequence"/>
</dbReference>
<organism evidence="2 3">
    <name type="scientific">Favolaschia claudopus</name>
    <dbReference type="NCBI Taxonomy" id="2862362"/>
    <lineage>
        <taxon>Eukaryota</taxon>
        <taxon>Fungi</taxon>
        <taxon>Dikarya</taxon>
        <taxon>Basidiomycota</taxon>
        <taxon>Agaricomycotina</taxon>
        <taxon>Agaricomycetes</taxon>
        <taxon>Agaricomycetidae</taxon>
        <taxon>Agaricales</taxon>
        <taxon>Marasmiineae</taxon>
        <taxon>Mycenaceae</taxon>
        <taxon>Favolaschia</taxon>
    </lineage>
</organism>
<dbReference type="SUPFAM" id="SSF52047">
    <property type="entry name" value="RNI-like"/>
    <property type="match status" value="1"/>
</dbReference>
<proteinExistence type="predicted"/>
<dbReference type="InterPro" id="IPR032675">
    <property type="entry name" value="LRR_dom_sf"/>
</dbReference>
<evidence type="ECO:0000313" key="3">
    <source>
        <dbReference type="Proteomes" id="UP001362999"/>
    </source>
</evidence>
<keyword evidence="3" id="KW-1185">Reference proteome</keyword>
<dbReference type="EMBL" id="JAWWNJ010000002">
    <property type="protein sequence ID" value="KAK7062160.1"/>
    <property type="molecule type" value="Genomic_DNA"/>
</dbReference>
<evidence type="ECO:0008006" key="4">
    <source>
        <dbReference type="Google" id="ProtNLM"/>
    </source>
</evidence>
<dbReference type="AlphaFoldDB" id="A0AAW0ED24"/>
<gene>
    <name evidence="2" type="ORF">R3P38DRAFT_2833761</name>
</gene>
<keyword evidence="1" id="KW-0175">Coiled coil</keyword>
<evidence type="ECO:0000313" key="2">
    <source>
        <dbReference type="EMBL" id="KAK7062160.1"/>
    </source>
</evidence>